<comment type="pathway">
    <text evidence="1">One-carbon metabolism; tetrahydrofolate interconversion.</text>
</comment>
<dbReference type="CDD" id="cd01080">
    <property type="entry name" value="NAD_bind_m-THF_DH_Cyclohyd"/>
    <property type="match status" value="1"/>
</dbReference>
<dbReference type="Gene3D" id="3.40.50.10860">
    <property type="entry name" value="Leucine Dehydrogenase, chain A, domain 1"/>
    <property type="match status" value="1"/>
</dbReference>
<dbReference type="SUPFAM" id="SSF53223">
    <property type="entry name" value="Aminoacid dehydrogenase-like, N-terminal domain"/>
    <property type="match status" value="1"/>
</dbReference>
<dbReference type="FunFam" id="3.40.50.10860:FF:000005">
    <property type="entry name" value="C-1-tetrahydrofolate synthase, cytoplasmic, putative"/>
    <property type="match status" value="1"/>
</dbReference>
<dbReference type="PRINTS" id="PR00085">
    <property type="entry name" value="THFDHDRGNASE"/>
</dbReference>
<dbReference type="InterPro" id="IPR020631">
    <property type="entry name" value="THF_DH/CycHdrlase_NAD-bd_dom"/>
</dbReference>
<sequence>MPAEVYSRYSPNFPPMPHTSGYAPPAIPLPPIGFGSNAKILDGVKTSKDIRAEVATRVEKLKRKPALAVILVGKRADSLTYVRQKMKAAEECNILAELINFEEDVAQDCVVRKIEELNLDTHVDGILVQLPLPPHLKEEVITVKVADEKDVDGLKPSNMGRLAMRGHEPLFVPCTPMGVIELLHRSNIELRGKEAVIIGASNIVGLPMSLLLLKEGCTVTICHIDTMDVAAHARQADVVVVGVGKAGLVRGSWIKRGATVIDVGINVIPDPGKKSGRRIVGDVHEEVFEKAGYITPVPGGVGPMTVAMLMKNTCDSAARVQA</sequence>
<dbReference type="GO" id="GO:0004477">
    <property type="term" value="F:methenyltetrahydrofolate cyclohydrolase activity"/>
    <property type="evidence" value="ECO:0007669"/>
    <property type="project" value="TreeGrafter"/>
</dbReference>
<proteinExistence type="inferred from homology"/>
<feature type="domain" description="Tetrahydrofolate dehydrogenase/cyclohydrolase NAD(P)-binding" evidence="12">
    <location>
        <begin position="173"/>
        <end position="319"/>
    </location>
</feature>
<evidence type="ECO:0000313" key="14">
    <source>
        <dbReference type="Proteomes" id="UP001190700"/>
    </source>
</evidence>
<reference evidence="13 14" key="1">
    <citation type="journal article" date="2015" name="Genome Biol. Evol.">
        <title>Comparative Genomics of a Bacterivorous Green Alga Reveals Evolutionary Causalities and Consequences of Phago-Mixotrophic Mode of Nutrition.</title>
        <authorList>
            <person name="Burns J.A."/>
            <person name="Paasch A."/>
            <person name="Narechania A."/>
            <person name="Kim E."/>
        </authorList>
    </citation>
    <scope>NUCLEOTIDE SEQUENCE [LARGE SCALE GENOMIC DNA]</scope>
    <source>
        <strain evidence="13 14">PLY_AMNH</strain>
    </source>
</reference>
<evidence type="ECO:0000256" key="7">
    <source>
        <dbReference type="ARBA" id="ARBA00023268"/>
    </source>
</evidence>
<keyword evidence="5" id="KW-0521">NADP</keyword>
<evidence type="ECO:0000256" key="8">
    <source>
        <dbReference type="ARBA" id="ARBA00052194"/>
    </source>
</evidence>
<evidence type="ECO:0008006" key="15">
    <source>
        <dbReference type="Google" id="ProtNLM"/>
    </source>
</evidence>
<evidence type="ECO:0000313" key="13">
    <source>
        <dbReference type="EMBL" id="KAK3260512.1"/>
    </source>
</evidence>
<dbReference type="GO" id="GO:0004488">
    <property type="term" value="F:methylenetetrahydrofolate dehydrogenase (NADP+) activity"/>
    <property type="evidence" value="ECO:0007669"/>
    <property type="project" value="UniProtKB-EC"/>
</dbReference>
<dbReference type="FunFam" id="3.40.50.720:FF:000006">
    <property type="entry name" value="Bifunctional protein FolD"/>
    <property type="match status" value="1"/>
</dbReference>
<dbReference type="Pfam" id="PF00763">
    <property type="entry name" value="THF_DHG_CYH"/>
    <property type="match status" value="1"/>
</dbReference>
<dbReference type="Gene3D" id="3.40.50.720">
    <property type="entry name" value="NAD(P)-binding Rossmann-like Domain"/>
    <property type="match status" value="1"/>
</dbReference>
<comment type="function">
    <text evidence="9">Catalyzes the oxidation of 5,10-methylenetetrahydrofolate to 5,10-methenyltetrahydrofolate and then the hydrolysis of 5,10-methenyltetrahydrofolate to 10-formyltetrahydrofolate.</text>
</comment>
<organism evidence="13 14">
    <name type="scientific">Cymbomonas tetramitiformis</name>
    <dbReference type="NCBI Taxonomy" id="36881"/>
    <lineage>
        <taxon>Eukaryota</taxon>
        <taxon>Viridiplantae</taxon>
        <taxon>Chlorophyta</taxon>
        <taxon>Pyramimonadophyceae</taxon>
        <taxon>Pyramimonadales</taxon>
        <taxon>Pyramimonadaceae</taxon>
        <taxon>Cymbomonas</taxon>
    </lineage>
</organism>
<protein>
    <recommendedName>
        <fullName evidence="15">Methenyltetrahydrofolate cyclohydrolase</fullName>
    </recommendedName>
</protein>
<comment type="caution">
    <text evidence="13">The sequence shown here is derived from an EMBL/GenBank/DDBJ whole genome shotgun (WGS) entry which is preliminary data.</text>
</comment>
<comment type="catalytic activity">
    <reaction evidence="8">
        <text>(6R)-5,10-methylene-5,6,7,8-tetrahydrofolate + NADP(+) = (6R)-5,10-methenyltetrahydrofolate + NADPH</text>
        <dbReference type="Rhea" id="RHEA:22812"/>
        <dbReference type="ChEBI" id="CHEBI:15636"/>
        <dbReference type="ChEBI" id="CHEBI:57455"/>
        <dbReference type="ChEBI" id="CHEBI:57783"/>
        <dbReference type="ChEBI" id="CHEBI:58349"/>
        <dbReference type="EC" id="1.5.1.5"/>
    </reaction>
</comment>
<evidence type="ECO:0000256" key="4">
    <source>
        <dbReference type="ARBA" id="ARBA00022801"/>
    </source>
</evidence>
<keyword evidence="6" id="KW-0560">Oxidoreductase</keyword>
<dbReference type="AlphaFoldDB" id="A0AAE0FIM0"/>
<evidence type="ECO:0000256" key="1">
    <source>
        <dbReference type="ARBA" id="ARBA00004777"/>
    </source>
</evidence>
<dbReference type="PANTHER" id="PTHR48099">
    <property type="entry name" value="C-1-TETRAHYDROFOLATE SYNTHASE, CYTOPLASMIC-RELATED"/>
    <property type="match status" value="1"/>
</dbReference>
<evidence type="ECO:0000259" key="11">
    <source>
        <dbReference type="Pfam" id="PF00763"/>
    </source>
</evidence>
<evidence type="ECO:0000256" key="2">
    <source>
        <dbReference type="ARBA" id="ARBA00011738"/>
    </source>
</evidence>
<gene>
    <name evidence="13" type="ORF">CYMTET_30530</name>
</gene>
<dbReference type="SUPFAM" id="SSF51735">
    <property type="entry name" value="NAD(P)-binding Rossmann-fold domains"/>
    <property type="match status" value="1"/>
</dbReference>
<dbReference type="InterPro" id="IPR020867">
    <property type="entry name" value="THF_DH/CycHdrlase_CS"/>
</dbReference>
<dbReference type="InterPro" id="IPR020630">
    <property type="entry name" value="THF_DH/CycHdrlase_cat_dom"/>
</dbReference>
<name>A0AAE0FIM0_9CHLO</name>
<dbReference type="PANTHER" id="PTHR48099:SF5">
    <property type="entry name" value="C-1-TETRAHYDROFOLATE SYNTHASE, CYTOPLASMIC"/>
    <property type="match status" value="1"/>
</dbReference>
<feature type="domain" description="Tetrahydrofolate dehydrogenase/cyclohydrolase catalytic" evidence="11">
    <location>
        <begin position="41"/>
        <end position="152"/>
    </location>
</feature>
<dbReference type="InterPro" id="IPR046346">
    <property type="entry name" value="Aminoacid_DH-like_N_sf"/>
</dbReference>
<evidence type="ECO:0000256" key="9">
    <source>
        <dbReference type="ARBA" id="ARBA00058319"/>
    </source>
</evidence>
<dbReference type="GO" id="GO:0005829">
    <property type="term" value="C:cytosol"/>
    <property type="evidence" value="ECO:0007669"/>
    <property type="project" value="TreeGrafter"/>
</dbReference>
<dbReference type="HAMAP" id="MF_01576">
    <property type="entry name" value="THF_DHG_CYH"/>
    <property type="match status" value="1"/>
</dbReference>
<evidence type="ECO:0000256" key="10">
    <source>
        <dbReference type="ARBA" id="ARBA00061364"/>
    </source>
</evidence>
<dbReference type="GO" id="GO:0035999">
    <property type="term" value="P:tetrahydrofolate interconversion"/>
    <property type="evidence" value="ECO:0007669"/>
    <property type="project" value="TreeGrafter"/>
</dbReference>
<keyword evidence="3" id="KW-0554">One-carbon metabolism</keyword>
<dbReference type="InterPro" id="IPR000672">
    <property type="entry name" value="THF_DH/CycHdrlase"/>
</dbReference>
<keyword evidence="4" id="KW-0378">Hydrolase</keyword>
<evidence type="ECO:0000259" key="12">
    <source>
        <dbReference type="Pfam" id="PF02882"/>
    </source>
</evidence>
<dbReference type="EMBL" id="LGRX02017620">
    <property type="protein sequence ID" value="KAK3260512.1"/>
    <property type="molecule type" value="Genomic_DNA"/>
</dbReference>
<dbReference type="Pfam" id="PF02882">
    <property type="entry name" value="THF_DHG_CYH_C"/>
    <property type="match status" value="1"/>
</dbReference>
<dbReference type="InterPro" id="IPR036291">
    <property type="entry name" value="NAD(P)-bd_dom_sf"/>
</dbReference>
<accession>A0AAE0FIM0</accession>
<keyword evidence="7" id="KW-0511">Multifunctional enzyme</keyword>
<comment type="subunit">
    <text evidence="2">Homodimer.</text>
</comment>
<evidence type="ECO:0000256" key="5">
    <source>
        <dbReference type="ARBA" id="ARBA00022857"/>
    </source>
</evidence>
<keyword evidence="14" id="KW-1185">Reference proteome</keyword>
<comment type="similarity">
    <text evidence="10">Belongs to the tetrahydrofolate dehydrogenase/cyclohydrolase family.</text>
</comment>
<dbReference type="Proteomes" id="UP001190700">
    <property type="component" value="Unassembled WGS sequence"/>
</dbReference>
<evidence type="ECO:0000256" key="3">
    <source>
        <dbReference type="ARBA" id="ARBA00022563"/>
    </source>
</evidence>
<dbReference type="PROSITE" id="PS00767">
    <property type="entry name" value="THF_DHG_CYH_2"/>
    <property type="match status" value="1"/>
</dbReference>
<evidence type="ECO:0000256" key="6">
    <source>
        <dbReference type="ARBA" id="ARBA00023002"/>
    </source>
</evidence>